<dbReference type="EMBL" id="BAAAOH010000001">
    <property type="protein sequence ID" value="GAA1976864.1"/>
    <property type="molecule type" value="Genomic_DNA"/>
</dbReference>
<accession>A0ABN2RXS7</accession>
<name>A0ABN2RXS7_9MICO</name>
<dbReference type="Pfam" id="PF08240">
    <property type="entry name" value="ADH_N"/>
    <property type="match status" value="1"/>
</dbReference>
<evidence type="ECO:0000313" key="7">
    <source>
        <dbReference type="EMBL" id="GAA1976864.1"/>
    </source>
</evidence>
<keyword evidence="3 5" id="KW-0862">Zinc</keyword>
<comment type="cofactor">
    <cofactor evidence="1 5">
        <name>Zn(2+)</name>
        <dbReference type="ChEBI" id="CHEBI:29105"/>
    </cofactor>
</comment>
<dbReference type="InterPro" id="IPR036291">
    <property type="entry name" value="NAD(P)-bd_dom_sf"/>
</dbReference>
<comment type="caution">
    <text evidence="7">The sequence shown here is derived from an EMBL/GenBank/DDBJ whole genome shotgun (WGS) entry which is preliminary data.</text>
</comment>
<dbReference type="PROSITE" id="PS00059">
    <property type="entry name" value="ADH_ZINC"/>
    <property type="match status" value="1"/>
</dbReference>
<protein>
    <submittedName>
        <fullName evidence="7">Zinc-dependent alcohol dehydrogenase family protein</fullName>
    </submittedName>
</protein>
<evidence type="ECO:0000256" key="3">
    <source>
        <dbReference type="ARBA" id="ARBA00022833"/>
    </source>
</evidence>
<dbReference type="SUPFAM" id="SSF50129">
    <property type="entry name" value="GroES-like"/>
    <property type="match status" value="1"/>
</dbReference>
<dbReference type="PANTHER" id="PTHR43401">
    <property type="entry name" value="L-THREONINE 3-DEHYDROGENASE"/>
    <property type="match status" value="1"/>
</dbReference>
<dbReference type="InterPro" id="IPR020843">
    <property type="entry name" value="ER"/>
</dbReference>
<evidence type="ECO:0000256" key="4">
    <source>
        <dbReference type="ARBA" id="ARBA00023002"/>
    </source>
</evidence>
<evidence type="ECO:0000256" key="1">
    <source>
        <dbReference type="ARBA" id="ARBA00001947"/>
    </source>
</evidence>
<dbReference type="InterPro" id="IPR050129">
    <property type="entry name" value="Zn_alcohol_dh"/>
</dbReference>
<dbReference type="RefSeq" id="WP_344058610.1">
    <property type="nucleotide sequence ID" value="NZ_BAAAOH010000001.1"/>
</dbReference>
<evidence type="ECO:0000256" key="2">
    <source>
        <dbReference type="ARBA" id="ARBA00022723"/>
    </source>
</evidence>
<feature type="domain" description="Enoyl reductase (ER)" evidence="6">
    <location>
        <begin position="10"/>
        <end position="342"/>
    </location>
</feature>
<dbReference type="SUPFAM" id="SSF51735">
    <property type="entry name" value="NAD(P)-binding Rossmann-fold domains"/>
    <property type="match status" value="1"/>
</dbReference>
<keyword evidence="4" id="KW-0560">Oxidoreductase</keyword>
<dbReference type="InterPro" id="IPR011032">
    <property type="entry name" value="GroES-like_sf"/>
</dbReference>
<dbReference type="InterPro" id="IPR013154">
    <property type="entry name" value="ADH-like_N"/>
</dbReference>
<sequence>MRAVLIEEFGIMPRIADVPAPECPPTGAVVRVKATGVCRSDWHAWTGHDSSVRTPHVPGHEFAGVVEQLGAEVTRSRVGDRVTAPFVYACGRCAQCRAGDNQVCTRQEQPGFTLWGSFADLVVVLEADLNLVALPDALGYAEAAALGCRFATAYRAVVTRAAVRPGESVAVHGCGGIGLSAIVVARAAGAQVVAVDVAPGALAAAERLGAVILRAGPTAVDEIRSITGGGAHVSLDAFGSAATCRASIASLRPRGRHVQVGLLLGDEAMPPLPMGDVVANELDILGSHGMAAHEYPAMLAQIAEGRLSPALTLGRRIGFDELGGALAGMSGPAPSAGMTVAVWD</sequence>
<dbReference type="PANTHER" id="PTHR43401:SF5">
    <property type="entry name" value="ALCOHOL DEHYDROGENASE-RELATED"/>
    <property type="match status" value="1"/>
</dbReference>
<dbReference type="InterPro" id="IPR013149">
    <property type="entry name" value="ADH-like_C"/>
</dbReference>
<dbReference type="Gene3D" id="3.90.180.10">
    <property type="entry name" value="Medium-chain alcohol dehydrogenases, catalytic domain"/>
    <property type="match status" value="1"/>
</dbReference>
<proteinExistence type="inferred from homology"/>
<dbReference type="Pfam" id="PF00107">
    <property type="entry name" value="ADH_zinc_N"/>
    <property type="match status" value="1"/>
</dbReference>
<evidence type="ECO:0000259" key="6">
    <source>
        <dbReference type="SMART" id="SM00829"/>
    </source>
</evidence>
<keyword evidence="2 5" id="KW-0479">Metal-binding</keyword>
<dbReference type="CDD" id="cd08260">
    <property type="entry name" value="Zn_ADH6"/>
    <property type="match status" value="1"/>
</dbReference>
<keyword evidence="8" id="KW-1185">Reference proteome</keyword>
<dbReference type="Proteomes" id="UP001500326">
    <property type="component" value="Unassembled WGS sequence"/>
</dbReference>
<reference evidence="7 8" key="1">
    <citation type="journal article" date="2019" name="Int. J. Syst. Evol. Microbiol.">
        <title>The Global Catalogue of Microorganisms (GCM) 10K type strain sequencing project: providing services to taxonomists for standard genome sequencing and annotation.</title>
        <authorList>
            <consortium name="The Broad Institute Genomics Platform"/>
            <consortium name="The Broad Institute Genome Sequencing Center for Infectious Disease"/>
            <person name="Wu L."/>
            <person name="Ma J."/>
        </authorList>
    </citation>
    <scope>NUCLEOTIDE SEQUENCE [LARGE SCALE GENOMIC DNA]</scope>
    <source>
        <strain evidence="7 8">JCM 14902</strain>
    </source>
</reference>
<organism evidence="7 8">
    <name type="scientific">Microbacterium pumilum</name>
    <dbReference type="NCBI Taxonomy" id="344165"/>
    <lineage>
        <taxon>Bacteria</taxon>
        <taxon>Bacillati</taxon>
        <taxon>Actinomycetota</taxon>
        <taxon>Actinomycetes</taxon>
        <taxon>Micrococcales</taxon>
        <taxon>Microbacteriaceae</taxon>
        <taxon>Microbacterium</taxon>
    </lineage>
</organism>
<gene>
    <name evidence="7" type="ORF">GCM10009777_07300</name>
</gene>
<dbReference type="SMART" id="SM00829">
    <property type="entry name" value="PKS_ER"/>
    <property type="match status" value="1"/>
</dbReference>
<comment type="similarity">
    <text evidence="5">Belongs to the zinc-containing alcohol dehydrogenase family.</text>
</comment>
<evidence type="ECO:0000256" key="5">
    <source>
        <dbReference type="RuleBase" id="RU361277"/>
    </source>
</evidence>
<dbReference type="InterPro" id="IPR002328">
    <property type="entry name" value="ADH_Zn_CS"/>
</dbReference>
<evidence type="ECO:0000313" key="8">
    <source>
        <dbReference type="Proteomes" id="UP001500326"/>
    </source>
</evidence>